<feature type="domain" description="DUF397" evidence="1">
    <location>
        <begin position="28"/>
        <end position="78"/>
    </location>
</feature>
<keyword evidence="3" id="KW-1185">Reference proteome</keyword>
<dbReference type="Pfam" id="PF04149">
    <property type="entry name" value="DUF397"/>
    <property type="match status" value="1"/>
</dbReference>
<accession>D7B9G6</accession>
<dbReference type="InterPro" id="IPR007278">
    <property type="entry name" value="DUF397"/>
</dbReference>
<evidence type="ECO:0000259" key="1">
    <source>
        <dbReference type="Pfam" id="PF04149"/>
    </source>
</evidence>
<dbReference type="STRING" id="446468.Ndas_5445"/>
<evidence type="ECO:0000313" key="3">
    <source>
        <dbReference type="Proteomes" id="UP000002219"/>
    </source>
</evidence>
<name>D7B9G6_NOCDD</name>
<proteinExistence type="predicted"/>
<dbReference type="EMBL" id="CP002041">
    <property type="protein sequence ID" value="ADH70824.1"/>
    <property type="molecule type" value="Genomic_DNA"/>
</dbReference>
<sequence length="81" mass="8801">MTPEGTRHEPTYTTGDVDQAKFCPTAPSWHKSSYSIADTNCVEVAEGVTTALRDTQNRELGHLSFAATEWTALVDSLKSLG</sequence>
<geneLocation type="plasmid" evidence="3">
    <name>pNDAS01</name>
</geneLocation>
<dbReference type="HOGENOM" id="CLU_2570380_0_0_11"/>
<dbReference type="Proteomes" id="UP000002219">
    <property type="component" value="Chromosome 2"/>
</dbReference>
<organism evidence="2 3">
    <name type="scientific">Nocardiopsis dassonvillei (strain ATCC 23218 / DSM 43111 / CIP 107115 / JCM 7437 / KCTC 9190 / NBRC 14626 / NCTC 10488 / NRRL B-5397 / IMRU 509)</name>
    <name type="common">Actinomadura dassonvillei</name>
    <dbReference type="NCBI Taxonomy" id="446468"/>
    <lineage>
        <taxon>Bacteria</taxon>
        <taxon>Bacillati</taxon>
        <taxon>Actinomycetota</taxon>
        <taxon>Actinomycetes</taxon>
        <taxon>Streptosporangiales</taxon>
        <taxon>Nocardiopsidaceae</taxon>
        <taxon>Nocardiopsis</taxon>
    </lineage>
</organism>
<evidence type="ECO:0000313" key="2">
    <source>
        <dbReference type="EMBL" id="ADH70824.1"/>
    </source>
</evidence>
<reference evidence="2 3" key="1">
    <citation type="journal article" date="2010" name="Stand. Genomic Sci.">
        <title>Complete genome sequence of Nocardiopsis dassonvillei type strain (IMRU 509).</title>
        <authorList>
            <person name="Sun H."/>
            <person name="Lapidus A."/>
            <person name="Nolan M."/>
            <person name="Lucas S."/>
            <person name="Del Rio T.G."/>
            <person name="Tice H."/>
            <person name="Cheng J.F."/>
            <person name="Tapia R."/>
            <person name="Han C."/>
            <person name="Goodwin L."/>
            <person name="Pitluck S."/>
            <person name="Pagani I."/>
            <person name="Ivanova N."/>
            <person name="Mavromatis K."/>
            <person name="Mikhailova N."/>
            <person name="Pati A."/>
            <person name="Chen A."/>
            <person name="Palaniappan K."/>
            <person name="Land M."/>
            <person name="Hauser L."/>
            <person name="Chang Y.J."/>
            <person name="Jeffries C.D."/>
            <person name="Djao O.D."/>
            <person name="Rohde M."/>
            <person name="Sikorski J."/>
            <person name="Goker M."/>
            <person name="Woyke T."/>
            <person name="Bristow J."/>
            <person name="Eisen J.A."/>
            <person name="Markowitz V."/>
            <person name="Hugenholtz P."/>
            <person name="Kyrpides N.C."/>
            <person name="Klenk H.P."/>
        </authorList>
    </citation>
    <scope>NUCLEOTIDE SEQUENCE [LARGE SCALE GENOMIC DNA]</scope>
    <source>
        <strain evidence="3">ATCC 23218 / DSM 43111 / CIP 107115 / JCM 7437 / KCTC 9190 / NBRC 14626 / NCTC 10488 / NRRL B-5397 / IMRU 509</strain>
        <plasmid evidence="3">Chromosome 2</plasmid>
    </source>
</reference>
<protein>
    <recommendedName>
        <fullName evidence="1">DUF397 domain-containing protein</fullName>
    </recommendedName>
</protein>
<dbReference type="KEGG" id="nda:Ndas_5445"/>
<dbReference type="AlphaFoldDB" id="D7B9G6"/>
<gene>
    <name evidence="2" type="ordered locus">Ndas_5445</name>
</gene>
<dbReference type="OrthoDB" id="3436700at2"/>